<dbReference type="AlphaFoldDB" id="A0A0C4WRV7"/>
<dbReference type="RefSeq" id="WP_227028847.1">
    <property type="nucleotide sequence ID" value="NZ_CP010415.1"/>
</dbReference>
<reference evidence="1 2" key="1">
    <citation type="journal article" date="2015" name="PLoS ONE">
        <title>Azotobacter Genomes: The Genome of Azotobacter chroococcum NCIMB 8003 (ATCC 4412).</title>
        <authorList>
            <person name="Robson R.L."/>
            <person name="Jones R."/>
            <person name="Robson R.M."/>
            <person name="Schwartz A."/>
            <person name="Richardson T.H."/>
        </authorList>
    </citation>
    <scope>NUCLEOTIDE SEQUENCE [LARGE SCALE GENOMIC DNA]</scope>
    <source>
        <strain evidence="1 2">NCIMB 8003</strain>
    </source>
</reference>
<sequence>MAENPVNMEIFDMADEFIAVANRLLEEEQKDLGQISAAIRYAAARFSAHEAACRSGDLSVDKEKALGWYSEQFNKMLDENLDQHIEMAKQR</sequence>
<dbReference type="Pfam" id="PF11342">
    <property type="entry name" value="DUF3144"/>
    <property type="match status" value="1"/>
</dbReference>
<name>A0A0C4WRV7_9GAMM</name>
<evidence type="ECO:0000313" key="1">
    <source>
        <dbReference type="EMBL" id="AJE21027.1"/>
    </source>
</evidence>
<gene>
    <name evidence="1" type="ORF">Achr_15680</name>
</gene>
<dbReference type="GeneID" id="61931610"/>
<dbReference type="HOGENOM" id="CLU_147336_1_0_6"/>
<proteinExistence type="predicted"/>
<dbReference type="InterPro" id="IPR021490">
    <property type="entry name" value="DUF3144"/>
</dbReference>
<protein>
    <recommendedName>
        <fullName evidence="3">DUF3144 domain-containing protein</fullName>
    </recommendedName>
</protein>
<accession>A0A0C4WRV7</accession>
<evidence type="ECO:0008006" key="3">
    <source>
        <dbReference type="Google" id="ProtNLM"/>
    </source>
</evidence>
<dbReference type="EMBL" id="CP010415">
    <property type="protein sequence ID" value="AJE21027.1"/>
    <property type="molecule type" value="Genomic_DNA"/>
</dbReference>
<evidence type="ECO:0000313" key="2">
    <source>
        <dbReference type="Proteomes" id="UP000068210"/>
    </source>
</evidence>
<dbReference type="Proteomes" id="UP000068210">
    <property type="component" value="Chromosome"/>
</dbReference>
<keyword evidence="2" id="KW-1185">Reference proteome</keyword>
<dbReference type="KEGG" id="acx:Achr_15680"/>
<dbReference type="Gene3D" id="1.10.287.3020">
    <property type="match status" value="1"/>
</dbReference>
<organism evidence="1 2">
    <name type="scientific">Azotobacter chroococcum NCIMB 8003</name>
    <dbReference type="NCBI Taxonomy" id="1328314"/>
    <lineage>
        <taxon>Bacteria</taxon>
        <taxon>Pseudomonadati</taxon>
        <taxon>Pseudomonadota</taxon>
        <taxon>Gammaproteobacteria</taxon>
        <taxon>Pseudomonadales</taxon>
        <taxon>Pseudomonadaceae</taxon>
        <taxon>Azotobacter</taxon>
    </lineage>
</organism>